<comment type="caution">
    <text evidence="1">The sequence shown here is derived from an EMBL/GenBank/DDBJ whole genome shotgun (WGS) entry which is preliminary data.</text>
</comment>
<keyword evidence="2" id="KW-1185">Reference proteome</keyword>
<reference evidence="1 2" key="1">
    <citation type="submission" date="2014-06" db="EMBL/GenBank/DDBJ databases">
        <title>Draft genome sequence of Paenibacillus sp. MSt1.</title>
        <authorList>
            <person name="Aw Y.K."/>
            <person name="Ong K.S."/>
            <person name="Gan H.M."/>
            <person name="Lee S.M."/>
        </authorList>
    </citation>
    <scope>NUCLEOTIDE SEQUENCE [LARGE SCALE GENOMIC DNA]</scope>
    <source>
        <strain evidence="1 2">MSt1</strain>
    </source>
</reference>
<dbReference type="EMBL" id="JNVM01000048">
    <property type="protein sequence ID" value="KEQ21976.1"/>
    <property type="molecule type" value="Genomic_DNA"/>
</dbReference>
<accession>A0A081NU53</accession>
<protein>
    <submittedName>
        <fullName evidence="1">Uncharacterized protein</fullName>
    </submittedName>
</protein>
<dbReference type="AlphaFoldDB" id="A0A081NU53"/>
<evidence type="ECO:0000313" key="2">
    <source>
        <dbReference type="Proteomes" id="UP000028123"/>
    </source>
</evidence>
<organism evidence="1 2">
    <name type="scientific">Paenibacillus tyrfis</name>
    <dbReference type="NCBI Taxonomy" id="1501230"/>
    <lineage>
        <taxon>Bacteria</taxon>
        <taxon>Bacillati</taxon>
        <taxon>Bacillota</taxon>
        <taxon>Bacilli</taxon>
        <taxon>Bacillales</taxon>
        <taxon>Paenibacillaceae</taxon>
        <taxon>Paenibacillus</taxon>
    </lineage>
</organism>
<sequence length="205" mass="24102">MKTEDWSGTERLDVCWNFQVGHLVSDYVREIHKLKLPYMKPYSYGHLETAGHKNDSRETIFYNKQLECIDSKEPKEIIDQARGILRMEIRPSYKEMKKFSPKRHAVELLTKEFFIQMTEAALKPIQFTEAIEGIPFSWLKSQHYDIRQIESVLGFKLLQSQFTETELKELYKSGTYDNRRRLARSITFPSQTKLAPLAIDYANLG</sequence>
<name>A0A081NU53_9BACL</name>
<proteinExistence type="predicted"/>
<gene>
    <name evidence="1" type="ORF">ET33_28660</name>
</gene>
<dbReference type="eggNOG" id="ENOG5032XW2">
    <property type="taxonomic scope" value="Bacteria"/>
</dbReference>
<dbReference type="Proteomes" id="UP000028123">
    <property type="component" value="Unassembled WGS sequence"/>
</dbReference>
<evidence type="ECO:0000313" key="1">
    <source>
        <dbReference type="EMBL" id="KEQ21976.1"/>
    </source>
</evidence>